<organism evidence="3 4">
    <name type="scientific">Triticum turgidum subsp. durum</name>
    <name type="common">Durum wheat</name>
    <name type="synonym">Triticum durum</name>
    <dbReference type="NCBI Taxonomy" id="4567"/>
    <lineage>
        <taxon>Eukaryota</taxon>
        <taxon>Viridiplantae</taxon>
        <taxon>Streptophyta</taxon>
        <taxon>Embryophyta</taxon>
        <taxon>Tracheophyta</taxon>
        <taxon>Spermatophyta</taxon>
        <taxon>Magnoliopsida</taxon>
        <taxon>Liliopsida</taxon>
        <taxon>Poales</taxon>
        <taxon>Poaceae</taxon>
        <taxon>BOP clade</taxon>
        <taxon>Pooideae</taxon>
        <taxon>Triticodae</taxon>
        <taxon>Triticeae</taxon>
        <taxon>Triticinae</taxon>
        <taxon>Triticum</taxon>
    </lineage>
</organism>
<dbReference type="PANTHER" id="PTHR28535:SF1">
    <property type="entry name" value="PROTEIN ZGRF1"/>
    <property type="match status" value="1"/>
</dbReference>
<feature type="domain" description="5'-3' DNA helicase ZGRF1-like N-terminal" evidence="2">
    <location>
        <begin position="144"/>
        <end position="221"/>
    </location>
</feature>
<evidence type="ECO:0000256" key="1">
    <source>
        <dbReference type="SAM" id="MobiDB-lite"/>
    </source>
</evidence>
<feature type="compositionally biased region" description="Low complexity" evidence="1">
    <location>
        <begin position="92"/>
        <end position="101"/>
    </location>
</feature>
<dbReference type="GO" id="GO:0006302">
    <property type="term" value="P:double-strand break repair"/>
    <property type="evidence" value="ECO:0007669"/>
    <property type="project" value="TreeGrafter"/>
</dbReference>
<dbReference type="InterPro" id="IPR052800">
    <property type="entry name" value="DNA_Repair_Helicase_ZGRF1"/>
</dbReference>
<name>A0A9R0TPE3_TRITD</name>
<accession>A0A9R0TPE3</accession>
<feature type="region of interest" description="Disordered" evidence="1">
    <location>
        <begin position="119"/>
        <end position="142"/>
    </location>
</feature>
<dbReference type="GO" id="GO:0035861">
    <property type="term" value="C:site of double-strand break"/>
    <property type="evidence" value="ECO:0007669"/>
    <property type="project" value="TreeGrafter"/>
</dbReference>
<gene>
    <name evidence="3" type="ORF">TRITD_5Av1G137260</name>
</gene>
<reference evidence="3 4" key="1">
    <citation type="submission" date="2017-09" db="EMBL/GenBank/DDBJ databases">
        <authorList>
            <consortium name="International Durum Wheat Genome Sequencing Consortium (IDWGSC)"/>
            <person name="Milanesi L."/>
        </authorList>
    </citation>
    <scope>NUCLEOTIDE SEQUENCE [LARGE SCALE GENOMIC DNA]</scope>
    <source>
        <strain evidence="4">cv. Svevo</strain>
    </source>
</reference>
<evidence type="ECO:0000313" key="4">
    <source>
        <dbReference type="Proteomes" id="UP000324705"/>
    </source>
</evidence>
<dbReference type="Proteomes" id="UP000324705">
    <property type="component" value="Chromosome 5A"/>
</dbReference>
<dbReference type="Pfam" id="PF10382">
    <property type="entry name" value="ZGRF1-like_N"/>
    <property type="match status" value="2"/>
</dbReference>
<proteinExistence type="predicted"/>
<evidence type="ECO:0000259" key="2">
    <source>
        <dbReference type="Pfam" id="PF10382"/>
    </source>
</evidence>
<dbReference type="GO" id="GO:0005634">
    <property type="term" value="C:nucleus"/>
    <property type="evidence" value="ECO:0007669"/>
    <property type="project" value="TreeGrafter"/>
</dbReference>
<dbReference type="Gramene" id="TRITD5Av1G137260.3">
    <property type="protein sequence ID" value="TRITD5Av1G137260.3"/>
    <property type="gene ID" value="TRITD5Av1G137260"/>
</dbReference>
<dbReference type="InterPro" id="IPR018838">
    <property type="entry name" value="ZGRF1-like_N"/>
</dbReference>
<protein>
    <recommendedName>
        <fullName evidence="2">5'-3' DNA helicase ZGRF1-like N-terminal domain-containing protein</fullName>
    </recommendedName>
</protein>
<feature type="region of interest" description="Disordered" evidence="1">
    <location>
        <begin position="80"/>
        <end position="101"/>
    </location>
</feature>
<keyword evidence="4" id="KW-1185">Reference proteome</keyword>
<dbReference type="EMBL" id="LT934119">
    <property type="protein sequence ID" value="VAI17642.1"/>
    <property type="molecule type" value="Genomic_DNA"/>
</dbReference>
<evidence type="ECO:0000313" key="3">
    <source>
        <dbReference type="EMBL" id="VAI17642.1"/>
    </source>
</evidence>
<sequence length="302" mass="33245">MDPEPQRWAATYTTQLRQKRKAYHDGVLLLRPDSRRLVLLDDAGVTIDARSLRAGESVSEGASVEFPCHLVDVGEAQHVPTAARPGRPSEPAAPRAAYRGGARARHGVANTCAPRAFVNPPTTGAGKTEATGSGCARPAGSTSQEWSAMYTTQVSQKAKRYHDGFVKLVQSGLYSKQIVLLDEEGQVLGTRHLKSGECVGSGKKCSFPGYLIEIGEATNLTKVENLNLQKNTWCRQDQREWRMRIAKWELLLTRVNQKPLLVLTSQSLERVKLQLLAAQGALWVQQTQVSKKWNGVSYTLPN</sequence>
<dbReference type="PANTHER" id="PTHR28535">
    <property type="entry name" value="ZINC FINGER GRF-TYPE CONTAINING 1"/>
    <property type="match status" value="1"/>
</dbReference>
<dbReference type="AlphaFoldDB" id="A0A9R0TPE3"/>
<feature type="domain" description="5'-3' DNA helicase ZGRF1-like N-terminal" evidence="2">
    <location>
        <begin position="7"/>
        <end position="78"/>
    </location>
</feature>